<dbReference type="GO" id="GO:0006351">
    <property type="term" value="P:DNA-templated transcription"/>
    <property type="evidence" value="ECO:0007669"/>
    <property type="project" value="TreeGrafter"/>
</dbReference>
<dbReference type="PANTHER" id="PTHR30537:SF72">
    <property type="entry name" value="LYSR FAMILY TRANSCRIPTIONAL REGULATOR"/>
    <property type="match status" value="1"/>
</dbReference>
<feature type="domain" description="HTH lysR-type" evidence="5">
    <location>
        <begin position="1"/>
        <end position="59"/>
    </location>
</feature>
<dbReference type="InterPro" id="IPR000847">
    <property type="entry name" value="LysR_HTH_N"/>
</dbReference>
<proteinExistence type="inferred from homology"/>
<dbReference type="InterPro" id="IPR005119">
    <property type="entry name" value="LysR_subst-bd"/>
</dbReference>
<dbReference type="GO" id="GO:0003700">
    <property type="term" value="F:DNA-binding transcription factor activity"/>
    <property type="evidence" value="ECO:0007669"/>
    <property type="project" value="InterPro"/>
</dbReference>
<dbReference type="Gene3D" id="3.40.190.290">
    <property type="match status" value="1"/>
</dbReference>
<dbReference type="STRING" id="758825.SAMN02982985_05369"/>
<evidence type="ECO:0000313" key="6">
    <source>
        <dbReference type="EMBL" id="SFM80685.1"/>
    </source>
</evidence>
<evidence type="ECO:0000313" key="7">
    <source>
        <dbReference type="Proteomes" id="UP000199470"/>
    </source>
</evidence>
<dbReference type="Pfam" id="PF03466">
    <property type="entry name" value="LysR_substrate"/>
    <property type="match status" value="1"/>
</dbReference>
<dbReference type="GO" id="GO:0043565">
    <property type="term" value="F:sequence-specific DNA binding"/>
    <property type="evidence" value="ECO:0007669"/>
    <property type="project" value="TreeGrafter"/>
</dbReference>
<dbReference type="AlphaFoldDB" id="A0A1I4TVR9"/>
<comment type="similarity">
    <text evidence="1">Belongs to the LysR transcriptional regulatory family.</text>
</comment>
<reference evidence="6 7" key="1">
    <citation type="submission" date="2016-10" db="EMBL/GenBank/DDBJ databases">
        <authorList>
            <person name="de Groot N.N."/>
        </authorList>
    </citation>
    <scope>NUCLEOTIDE SEQUENCE [LARGE SCALE GENOMIC DNA]</scope>
    <source>
        <strain evidence="6 7">ATCC 43154</strain>
    </source>
</reference>
<dbReference type="PROSITE" id="PS50931">
    <property type="entry name" value="HTH_LYSR"/>
    <property type="match status" value="1"/>
</dbReference>
<dbReference type="Pfam" id="PF00126">
    <property type="entry name" value="HTH_1"/>
    <property type="match status" value="1"/>
</dbReference>
<gene>
    <name evidence="6" type="ORF">SAMN02982985_05369</name>
</gene>
<dbReference type="OrthoDB" id="8538345at2"/>
<dbReference type="PRINTS" id="PR00039">
    <property type="entry name" value="HTHLYSR"/>
</dbReference>
<dbReference type="RefSeq" id="WP_093390761.1">
    <property type="nucleotide sequence ID" value="NZ_FOTW01000034.1"/>
</dbReference>
<organism evidence="6 7">
    <name type="scientific">Rugamonas rubra</name>
    <dbReference type="NCBI Taxonomy" id="758825"/>
    <lineage>
        <taxon>Bacteria</taxon>
        <taxon>Pseudomonadati</taxon>
        <taxon>Pseudomonadota</taxon>
        <taxon>Betaproteobacteria</taxon>
        <taxon>Burkholderiales</taxon>
        <taxon>Oxalobacteraceae</taxon>
        <taxon>Telluria group</taxon>
        <taxon>Rugamonas</taxon>
    </lineage>
</organism>
<evidence type="ECO:0000256" key="3">
    <source>
        <dbReference type="ARBA" id="ARBA00023125"/>
    </source>
</evidence>
<evidence type="ECO:0000256" key="1">
    <source>
        <dbReference type="ARBA" id="ARBA00009437"/>
    </source>
</evidence>
<dbReference type="EMBL" id="FOTW01000034">
    <property type="protein sequence ID" value="SFM80685.1"/>
    <property type="molecule type" value="Genomic_DNA"/>
</dbReference>
<dbReference type="PANTHER" id="PTHR30537">
    <property type="entry name" value="HTH-TYPE TRANSCRIPTIONAL REGULATOR"/>
    <property type="match status" value="1"/>
</dbReference>
<keyword evidence="3 6" id="KW-0238">DNA-binding</keyword>
<dbReference type="Gene3D" id="1.10.10.10">
    <property type="entry name" value="Winged helix-like DNA-binding domain superfamily/Winged helix DNA-binding domain"/>
    <property type="match status" value="1"/>
</dbReference>
<keyword evidence="7" id="KW-1185">Reference proteome</keyword>
<accession>A0A1I4TVR9</accession>
<dbReference type="FunFam" id="1.10.10.10:FF:000001">
    <property type="entry name" value="LysR family transcriptional regulator"/>
    <property type="match status" value="1"/>
</dbReference>
<dbReference type="Proteomes" id="UP000199470">
    <property type="component" value="Unassembled WGS sequence"/>
</dbReference>
<dbReference type="CDD" id="cd08472">
    <property type="entry name" value="PBP2_CrgA_like_3"/>
    <property type="match status" value="1"/>
</dbReference>
<name>A0A1I4TVR9_9BURK</name>
<dbReference type="InterPro" id="IPR036390">
    <property type="entry name" value="WH_DNA-bd_sf"/>
</dbReference>
<keyword evidence="2" id="KW-0805">Transcription regulation</keyword>
<dbReference type="InterPro" id="IPR058163">
    <property type="entry name" value="LysR-type_TF_proteobact-type"/>
</dbReference>
<evidence type="ECO:0000259" key="5">
    <source>
        <dbReference type="PROSITE" id="PS50931"/>
    </source>
</evidence>
<sequence length="302" mass="33547">MDQFKAMQIFKAVADCKSFTQAAEQLDLPKPSVSNAVQAIEQQLGVRLLQRTTRKVSLTVEGQIYLDRCGALLNDLEDVNALFLGDGRQPSGSIRVELPERLAHLVVIPALPDFFRQFPDIQLRLGSNDRYADLVGEGIDCAVRGGTLRDSSLIAKRIGEIEQINCGARSYLERHGRPQTLADLAQHQAVNFFSSQTGRDLDWEYQDADGQRRTLSMRSSVSVNGTEAYLESCRAGLGLIQNPRVGLGKLLATGELEEVLPQWRPAPLPLSIVYAHNRHLSPRVRVFVDWLADVLTQQSVSK</sequence>
<dbReference type="FunFam" id="3.40.190.290:FF:000001">
    <property type="entry name" value="Transcriptional regulator, LysR family"/>
    <property type="match status" value="1"/>
</dbReference>
<protein>
    <submittedName>
        <fullName evidence="6">DNA-binding transcriptional regulator, LysR family</fullName>
    </submittedName>
</protein>
<keyword evidence="4" id="KW-0804">Transcription</keyword>
<evidence type="ECO:0000256" key="2">
    <source>
        <dbReference type="ARBA" id="ARBA00023015"/>
    </source>
</evidence>
<dbReference type="SUPFAM" id="SSF53850">
    <property type="entry name" value="Periplasmic binding protein-like II"/>
    <property type="match status" value="1"/>
</dbReference>
<evidence type="ECO:0000256" key="4">
    <source>
        <dbReference type="ARBA" id="ARBA00023163"/>
    </source>
</evidence>
<dbReference type="SUPFAM" id="SSF46785">
    <property type="entry name" value="Winged helix' DNA-binding domain"/>
    <property type="match status" value="1"/>
</dbReference>
<dbReference type="InterPro" id="IPR036388">
    <property type="entry name" value="WH-like_DNA-bd_sf"/>
</dbReference>